<accession>A0A0K2T8B9</accession>
<dbReference type="EMBL" id="HACA01004356">
    <property type="protein sequence ID" value="CDW21717.1"/>
    <property type="molecule type" value="Transcribed_RNA"/>
</dbReference>
<name>A0A0K2T8B9_LEPSM</name>
<protein>
    <submittedName>
        <fullName evidence="1">Uncharacterized protein</fullName>
    </submittedName>
</protein>
<sequence>DRLIITTSRYKDRWKIEWLIYKIQSVRSEVQELRAIIIINSLITDEKYQYTIF</sequence>
<dbReference type="AlphaFoldDB" id="A0A0K2T8B9"/>
<reference evidence="1" key="1">
    <citation type="submission" date="2014-05" db="EMBL/GenBank/DDBJ databases">
        <authorList>
            <person name="Chronopoulou M."/>
        </authorList>
    </citation>
    <scope>NUCLEOTIDE SEQUENCE</scope>
    <source>
        <tissue evidence="1">Whole organism</tissue>
    </source>
</reference>
<feature type="non-terminal residue" evidence="1">
    <location>
        <position position="1"/>
    </location>
</feature>
<dbReference type="EMBL" id="HACA01004355">
    <property type="protein sequence ID" value="CDW21716.1"/>
    <property type="molecule type" value="Transcribed_RNA"/>
</dbReference>
<evidence type="ECO:0000313" key="1">
    <source>
        <dbReference type="EMBL" id="CDW21716.1"/>
    </source>
</evidence>
<proteinExistence type="predicted"/>
<organism evidence="1">
    <name type="scientific">Lepeophtheirus salmonis</name>
    <name type="common">Salmon louse</name>
    <name type="synonym">Caligus salmonis</name>
    <dbReference type="NCBI Taxonomy" id="72036"/>
    <lineage>
        <taxon>Eukaryota</taxon>
        <taxon>Metazoa</taxon>
        <taxon>Ecdysozoa</taxon>
        <taxon>Arthropoda</taxon>
        <taxon>Crustacea</taxon>
        <taxon>Multicrustacea</taxon>
        <taxon>Hexanauplia</taxon>
        <taxon>Copepoda</taxon>
        <taxon>Siphonostomatoida</taxon>
        <taxon>Caligidae</taxon>
        <taxon>Lepeophtheirus</taxon>
    </lineage>
</organism>